<reference evidence="1" key="2">
    <citation type="submission" date="2021-09" db="EMBL/GenBank/DDBJ databases">
        <authorList>
            <person name="Jia N."/>
            <person name="Wang J."/>
            <person name="Shi W."/>
            <person name="Du L."/>
            <person name="Sun Y."/>
            <person name="Zhan W."/>
            <person name="Jiang J."/>
            <person name="Wang Q."/>
            <person name="Zhang B."/>
            <person name="Ji P."/>
            <person name="Sakyi L.B."/>
            <person name="Cui X."/>
            <person name="Yuan T."/>
            <person name="Jiang B."/>
            <person name="Yang W."/>
            <person name="Lam T.T.-Y."/>
            <person name="Chang Q."/>
            <person name="Ding S."/>
            <person name="Wang X."/>
            <person name="Zhu J."/>
            <person name="Ruan X."/>
            <person name="Zhao L."/>
            <person name="Wei J."/>
            <person name="Que T."/>
            <person name="Du C."/>
            <person name="Cheng J."/>
            <person name="Dai P."/>
            <person name="Han X."/>
            <person name="Huang E."/>
            <person name="Gao Y."/>
            <person name="Liu J."/>
            <person name="Shao H."/>
            <person name="Ye R."/>
            <person name="Li L."/>
            <person name="Wei W."/>
            <person name="Wang X."/>
            <person name="Wang C."/>
            <person name="Huo Q."/>
            <person name="Li W."/>
            <person name="Guo W."/>
            <person name="Chen H."/>
            <person name="Chen S."/>
            <person name="Zhou L."/>
            <person name="Zhou L."/>
            <person name="Ni X."/>
            <person name="Tian J."/>
            <person name="Zhou Y."/>
            <person name="Sheng Y."/>
            <person name="Liu T."/>
            <person name="Pan Y."/>
            <person name="Xia L."/>
            <person name="Li J."/>
            <person name="Zhao F."/>
            <person name="Cao W."/>
        </authorList>
    </citation>
    <scope>NUCLEOTIDE SEQUENCE</scope>
    <source>
        <strain evidence="1">Rsan-2018</strain>
        <tissue evidence="1">Larvae</tissue>
    </source>
</reference>
<dbReference type="SUPFAM" id="SSF52047">
    <property type="entry name" value="RNI-like"/>
    <property type="match status" value="2"/>
</dbReference>
<proteinExistence type="predicted"/>
<dbReference type="EMBL" id="JABSTV010001253">
    <property type="protein sequence ID" value="KAH7943645.1"/>
    <property type="molecule type" value="Genomic_DNA"/>
</dbReference>
<sequence>MAEIRGKDATAASSAEPVRLSGITLASLDGFRTIFTGTTVNFRMPCTAAENRCCQILGSLSLWNECLCQAKMELRLVPKTRGHLAVSSIDGPFLRDHSVENLHKVATLLYWLLKQHRCVTELELTSGRLNVYEGLICDALHGNTSVKKLNLRDATHVGFGPHKEMCATMSGLTHLEELTCDTQSQCRDTLASALSNIVLATESLSVLHIPNLRIVGRDAIAFLAALSRNSTIADISLHIVVVTARRQDHSSPFREYLKNTCTLEKLCVSGSGRYVKCSLQDVFLGLLENKTVTAAHFKGVSLCAKSAEIAARLLEQDRMFLCLDFSLLWRDISEEEEPFNDWLVSLNKTATVEELTLPFHIWNLQQWKSFFGAMRDKGMPKKVTIGGFPEDSDHLRNLCRAVTEAGLKGKVFFANWFGNTYYRRDCQILQCRAFTDIRVASYDVTTRQPLRTFVRTLSAFSHIAATRLDIRSSEFDEALATALGDYIGSTTTLRVLELNAYDDLAPNAPKPRWTTVFQALSRNASIRILDLSPLELAEEDVELLAHVVKCSRNICQFFFRTMLECDVVAFTRSLSVNIDKNYILTNFMVVTCMDEAWFLVQDVSRRNFGLVALASSFRPGVECDK</sequence>
<dbReference type="VEuPathDB" id="VectorBase:RSAN_029480"/>
<reference evidence="1" key="1">
    <citation type="journal article" date="2020" name="Cell">
        <title>Large-Scale Comparative Analyses of Tick Genomes Elucidate Their Genetic Diversity and Vector Capacities.</title>
        <authorList>
            <consortium name="Tick Genome and Microbiome Consortium (TIGMIC)"/>
            <person name="Jia N."/>
            <person name="Wang J."/>
            <person name="Shi W."/>
            <person name="Du L."/>
            <person name="Sun Y."/>
            <person name="Zhan W."/>
            <person name="Jiang J.F."/>
            <person name="Wang Q."/>
            <person name="Zhang B."/>
            <person name="Ji P."/>
            <person name="Bell-Sakyi L."/>
            <person name="Cui X.M."/>
            <person name="Yuan T.T."/>
            <person name="Jiang B.G."/>
            <person name="Yang W.F."/>
            <person name="Lam T.T."/>
            <person name="Chang Q.C."/>
            <person name="Ding S.J."/>
            <person name="Wang X.J."/>
            <person name="Zhu J.G."/>
            <person name="Ruan X.D."/>
            <person name="Zhao L."/>
            <person name="Wei J.T."/>
            <person name="Ye R.Z."/>
            <person name="Que T.C."/>
            <person name="Du C.H."/>
            <person name="Zhou Y.H."/>
            <person name="Cheng J.X."/>
            <person name="Dai P.F."/>
            <person name="Guo W.B."/>
            <person name="Han X.H."/>
            <person name="Huang E.J."/>
            <person name="Li L.F."/>
            <person name="Wei W."/>
            <person name="Gao Y.C."/>
            <person name="Liu J.Z."/>
            <person name="Shao H.Z."/>
            <person name="Wang X."/>
            <person name="Wang C.C."/>
            <person name="Yang T.C."/>
            <person name="Huo Q.B."/>
            <person name="Li W."/>
            <person name="Chen H.Y."/>
            <person name="Chen S.E."/>
            <person name="Zhou L.G."/>
            <person name="Ni X.B."/>
            <person name="Tian J.H."/>
            <person name="Sheng Y."/>
            <person name="Liu T."/>
            <person name="Pan Y.S."/>
            <person name="Xia L.Y."/>
            <person name="Li J."/>
            <person name="Zhao F."/>
            <person name="Cao W.C."/>
        </authorList>
    </citation>
    <scope>NUCLEOTIDE SEQUENCE</scope>
    <source>
        <strain evidence="1">Rsan-2018</strain>
    </source>
</reference>
<dbReference type="AlphaFoldDB" id="A0A9D4SQP4"/>
<evidence type="ECO:0000313" key="1">
    <source>
        <dbReference type="EMBL" id="KAH7943645.1"/>
    </source>
</evidence>
<comment type="caution">
    <text evidence="1">The sequence shown here is derived from an EMBL/GenBank/DDBJ whole genome shotgun (WGS) entry which is preliminary data.</text>
</comment>
<dbReference type="InterPro" id="IPR032675">
    <property type="entry name" value="LRR_dom_sf"/>
</dbReference>
<protein>
    <submittedName>
        <fullName evidence="1">Uncharacterized protein</fullName>
    </submittedName>
</protein>
<dbReference type="PANTHER" id="PTHR47679">
    <property type="entry name" value="PROTEIN TORNADO 1"/>
    <property type="match status" value="1"/>
</dbReference>
<accession>A0A9D4SQP4</accession>
<dbReference type="PANTHER" id="PTHR47679:SF2">
    <property type="entry name" value="C-TERMINAL OF ROC (COR) DOMAIN-CONTAINING PROTEIN"/>
    <property type="match status" value="1"/>
</dbReference>
<dbReference type="Gene3D" id="3.80.10.10">
    <property type="entry name" value="Ribonuclease Inhibitor"/>
    <property type="match status" value="1"/>
</dbReference>
<organism evidence="1 2">
    <name type="scientific">Rhipicephalus sanguineus</name>
    <name type="common">Brown dog tick</name>
    <name type="synonym">Ixodes sanguineus</name>
    <dbReference type="NCBI Taxonomy" id="34632"/>
    <lineage>
        <taxon>Eukaryota</taxon>
        <taxon>Metazoa</taxon>
        <taxon>Ecdysozoa</taxon>
        <taxon>Arthropoda</taxon>
        <taxon>Chelicerata</taxon>
        <taxon>Arachnida</taxon>
        <taxon>Acari</taxon>
        <taxon>Parasitiformes</taxon>
        <taxon>Ixodida</taxon>
        <taxon>Ixodoidea</taxon>
        <taxon>Ixodidae</taxon>
        <taxon>Rhipicephalinae</taxon>
        <taxon>Rhipicephalus</taxon>
        <taxon>Rhipicephalus</taxon>
    </lineage>
</organism>
<keyword evidence="2" id="KW-1185">Reference proteome</keyword>
<name>A0A9D4SQP4_RHISA</name>
<dbReference type="Proteomes" id="UP000821837">
    <property type="component" value="Unassembled WGS sequence"/>
</dbReference>
<gene>
    <name evidence="1" type="ORF">HPB52_009669</name>
</gene>
<evidence type="ECO:0000313" key="2">
    <source>
        <dbReference type="Proteomes" id="UP000821837"/>
    </source>
</evidence>